<feature type="transmembrane region" description="Helical" evidence="7">
    <location>
        <begin position="398"/>
        <end position="419"/>
    </location>
</feature>
<evidence type="ECO:0000256" key="5">
    <source>
        <dbReference type="PROSITE-ProRule" id="PRU01240"/>
    </source>
</evidence>
<dbReference type="Pfam" id="PF00082">
    <property type="entry name" value="Peptidase_S8"/>
    <property type="match status" value="1"/>
</dbReference>
<keyword evidence="3 5" id="KW-0378">Hydrolase</keyword>
<keyword evidence="4 5" id="KW-0720">Serine protease</keyword>
<accession>A0A3C1KFD3</accession>
<feature type="signal peptide" evidence="8">
    <location>
        <begin position="1"/>
        <end position="34"/>
    </location>
</feature>
<dbReference type="GO" id="GO:0004252">
    <property type="term" value="F:serine-type endopeptidase activity"/>
    <property type="evidence" value="ECO:0007669"/>
    <property type="project" value="UniProtKB-UniRule"/>
</dbReference>
<dbReference type="GO" id="GO:0006508">
    <property type="term" value="P:proteolysis"/>
    <property type="evidence" value="ECO:0007669"/>
    <property type="project" value="UniProtKB-KW"/>
</dbReference>
<dbReference type="InterPro" id="IPR015500">
    <property type="entry name" value="Peptidase_S8_subtilisin-rel"/>
</dbReference>
<evidence type="ECO:0000256" key="7">
    <source>
        <dbReference type="SAM" id="Phobius"/>
    </source>
</evidence>
<evidence type="ECO:0000256" key="8">
    <source>
        <dbReference type="SAM" id="SignalP"/>
    </source>
</evidence>
<dbReference type="PROSITE" id="PS00137">
    <property type="entry name" value="SUBTILASE_HIS"/>
    <property type="match status" value="1"/>
</dbReference>
<dbReference type="EMBL" id="DMNG01000220">
    <property type="protein sequence ID" value="HAN25390.1"/>
    <property type="molecule type" value="Genomic_DNA"/>
</dbReference>
<gene>
    <name evidence="10" type="ORF">DCP95_12635</name>
</gene>
<dbReference type="InterPro" id="IPR036852">
    <property type="entry name" value="Peptidase_S8/S53_dom_sf"/>
</dbReference>
<dbReference type="Proteomes" id="UP000257479">
    <property type="component" value="Unassembled WGS sequence"/>
</dbReference>
<feature type="compositionally biased region" description="Low complexity" evidence="6">
    <location>
        <begin position="367"/>
        <end position="384"/>
    </location>
</feature>
<organism evidence="10 11">
    <name type="scientific">Microbacterium ginsengisoli</name>
    <dbReference type="NCBI Taxonomy" id="400772"/>
    <lineage>
        <taxon>Bacteria</taxon>
        <taxon>Bacillati</taxon>
        <taxon>Actinomycetota</taxon>
        <taxon>Actinomycetes</taxon>
        <taxon>Micrococcales</taxon>
        <taxon>Microbacteriaceae</taxon>
        <taxon>Microbacterium</taxon>
    </lineage>
</organism>
<evidence type="ECO:0000256" key="3">
    <source>
        <dbReference type="ARBA" id="ARBA00022801"/>
    </source>
</evidence>
<evidence type="ECO:0000256" key="2">
    <source>
        <dbReference type="ARBA" id="ARBA00022670"/>
    </source>
</evidence>
<feature type="active site" description="Charge relay system" evidence="5">
    <location>
        <position position="278"/>
    </location>
</feature>
<comment type="caution">
    <text evidence="10">The sequence shown here is derived from an EMBL/GenBank/DDBJ whole genome shotgun (WGS) entry which is preliminary data.</text>
</comment>
<comment type="similarity">
    <text evidence="1 5">Belongs to the peptidase S8 family.</text>
</comment>
<keyword evidence="7" id="KW-1133">Transmembrane helix</keyword>
<sequence>MGRRIVRFAAPRIAAATAFVAVTALALVPSAASAAATTDGNWWYAKYNLAQLHSSGIDGSGVTIAVIDGPVNTEFPALVGADIVTHGPACDGSAATTTTYTEDSGHGTSVASLLVGTGAGPGEIRGIAPKATIDYYVAPLNSPDPACGVQTADGQRTDLYGALIDEAVRNGAEIISISTGGPAVPAEYYSAIARALAAGVVIVAGTPNANGSASTYPWDANGVVAVSAISSTGSLLENPAGTPVINDDVTVAAPGVDISTPAGASDGSWIAGTSSGSSLATPLVAGMLALAKEKYPSATGNQLIQSLIHHASGTTNGNLAVAQGYGYGGALLAGMLTTDPASYPDTNPLMGKSSGLPTAQQFADARSGGASTSSATTSPVPSGAGTVASPESSGGVPIALGAAGLLVVAGLAVTTVLVIRRTRTRSPQRKDAG</sequence>
<dbReference type="PANTHER" id="PTHR43806">
    <property type="entry name" value="PEPTIDASE S8"/>
    <property type="match status" value="1"/>
</dbReference>
<evidence type="ECO:0000259" key="9">
    <source>
        <dbReference type="Pfam" id="PF00082"/>
    </source>
</evidence>
<feature type="active site" description="Charge relay system" evidence="5">
    <location>
        <position position="106"/>
    </location>
</feature>
<dbReference type="PANTHER" id="PTHR43806:SF11">
    <property type="entry name" value="CEREVISIN-RELATED"/>
    <property type="match status" value="1"/>
</dbReference>
<dbReference type="InterPro" id="IPR022398">
    <property type="entry name" value="Peptidase_S8_His-AS"/>
</dbReference>
<feature type="chain" id="PRO_5017814349" description="Peptidase S8/S53 domain-containing protein" evidence="8">
    <location>
        <begin position="35"/>
        <end position="433"/>
    </location>
</feature>
<dbReference type="PRINTS" id="PR00723">
    <property type="entry name" value="SUBTILISIN"/>
</dbReference>
<feature type="region of interest" description="Disordered" evidence="6">
    <location>
        <begin position="344"/>
        <end position="391"/>
    </location>
</feature>
<evidence type="ECO:0000313" key="11">
    <source>
        <dbReference type="Proteomes" id="UP000257479"/>
    </source>
</evidence>
<dbReference type="Gene3D" id="3.40.50.200">
    <property type="entry name" value="Peptidase S8/S53 domain"/>
    <property type="match status" value="1"/>
</dbReference>
<evidence type="ECO:0000256" key="6">
    <source>
        <dbReference type="SAM" id="MobiDB-lite"/>
    </source>
</evidence>
<keyword evidence="8" id="KW-0732">Signal</keyword>
<evidence type="ECO:0000256" key="4">
    <source>
        <dbReference type="ARBA" id="ARBA00022825"/>
    </source>
</evidence>
<evidence type="ECO:0000256" key="1">
    <source>
        <dbReference type="ARBA" id="ARBA00011073"/>
    </source>
</evidence>
<dbReference type="SUPFAM" id="SSF52743">
    <property type="entry name" value="Subtilisin-like"/>
    <property type="match status" value="1"/>
</dbReference>
<protein>
    <recommendedName>
        <fullName evidence="9">Peptidase S8/S53 domain-containing protein</fullName>
    </recommendedName>
</protein>
<proteinExistence type="inferred from homology"/>
<dbReference type="InterPro" id="IPR000209">
    <property type="entry name" value="Peptidase_S8/S53_dom"/>
</dbReference>
<dbReference type="InterPro" id="IPR050131">
    <property type="entry name" value="Peptidase_S8_subtilisin-like"/>
</dbReference>
<name>A0A3C1KFD3_9MICO</name>
<keyword evidence="7" id="KW-0812">Transmembrane</keyword>
<feature type="domain" description="Peptidase S8/S53" evidence="9">
    <location>
        <begin position="59"/>
        <end position="328"/>
    </location>
</feature>
<dbReference type="PROSITE" id="PS51892">
    <property type="entry name" value="SUBTILASE"/>
    <property type="match status" value="1"/>
</dbReference>
<keyword evidence="2 5" id="KW-0645">Protease</keyword>
<dbReference type="AlphaFoldDB" id="A0A3C1KFD3"/>
<keyword evidence="7" id="KW-0472">Membrane</keyword>
<reference evidence="10 11" key="1">
    <citation type="journal article" date="2018" name="Nat. Biotechnol.">
        <title>A standardized bacterial taxonomy based on genome phylogeny substantially revises the tree of life.</title>
        <authorList>
            <person name="Parks D.H."/>
            <person name="Chuvochina M."/>
            <person name="Waite D.W."/>
            <person name="Rinke C."/>
            <person name="Skarshewski A."/>
            <person name="Chaumeil P.A."/>
            <person name="Hugenholtz P."/>
        </authorList>
    </citation>
    <scope>NUCLEOTIDE SEQUENCE [LARGE SCALE GENOMIC DNA]</scope>
    <source>
        <strain evidence="10">UBA9152</strain>
    </source>
</reference>
<feature type="active site" description="Charge relay system" evidence="5">
    <location>
        <position position="68"/>
    </location>
</feature>
<evidence type="ECO:0000313" key="10">
    <source>
        <dbReference type="EMBL" id="HAN25390.1"/>
    </source>
</evidence>